<dbReference type="GO" id="GO:0005524">
    <property type="term" value="F:ATP binding"/>
    <property type="evidence" value="ECO:0007669"/>
    <property type="project" value="InterPro"/>
</dbReference>
<dbReference type="Gene3D" id="1.10.510.10">
    <property type="entry name" value="Transferase(Phosphotransferase) domain 1"/>
    <property type="match status" value="1"/>
</dbReference>
<comment type="caution">
    <text evidence="2">The sequence shown here is derived from an EMBL/GenBank/DDBJ whole genome shotgun (WGS) entry which is preliminary data.</text>
</comment>
<feature type="domain" description="Protein kinase" evidence="1">
    <location>
        <begin position="1"/>
        <end position="114"/>
    </location>
</feature>
<evidence type="ECO:0000313" key="3">
    <source>
        <dbReference type="Proteomes" id="UP000886741"/>
    </source>
</evidence>
<dbReference type="Pfam" id="PF00069">
    <property type="entry name" value="Pkinase"/>
    <property type="match status" value="1"/>
</dbReference>
<dbReference type="Proteomes" id="UP000886741">
    <property type="component" value="Unassembled WGS sequence"/>
</dbReference>
<name>A0A9D1F7X4_9FIRM</name>
<proteinExistence type="predicted"/>
<dbReference type="InterPro" id="IPR011009">
    <property type="entry name" value="Kinase-like_dom_sf"/>
</dbReference>
<dbReference type="InterPro" id="IPR000719">
    <property type="entry name" value="Prot_kinase_dom"/>
</dbReference>
<reference evidence="2" key="1">
    <citation type="submission" date="2020-10" db="EMBL/GenBank/DDBJ databases">
        <authorList>
            <person name="Gilroy R."/>
        </authorList>
    </citation>
    <scope>NUCLEOTIDE SEQUENCE</scope>
    <source>
        <strain evidence="2">ChiBcec16-1751</strain>
    </source>
</reference>
<gene>
    <name evidence="2" type="ORF">IAA83_00935</name>
</gene>
<dbReference type="AlphaFoldDB" id="A0A9D1F7X4"/>
<reference evidence="2" key="2">
    <citation type="journal article" date="2021" name="PeerJ">
        <title>Extensive microbial diversity within the chicken gut microbiome revealed by metagenomics and culture.</title>
        <authorList>
            <person name="Gilroy R."/>
            <person name="Ravi A."/>
            <person name="Getino M."/>
            <person name="Pursley I."/>
            <person name="Horton D.L."/>
            <person name="Alikhan N.F."/>
            <person name="Baker D."/>
            <person name="Gharbi K."/>
            <person name="Hall N."/>
            <person name="Watson M."/>
            <person name="Adriaenssens E.M."/>
            <person name="Foster-Nyarko E."/>
            <person name="Jarju S."/>
            <person name="Secka A."/>
            <person name="Antonio M."/>
            <person name="Oren A."/>
            <person name="Chaudhuri R.R."/>
            <person name="La Ragione R."/>
            <person name="Hildebrand F."/>
            <person name="Pallen M.J."/>
        </authorList>
    </citation>
    <scope>NUCLEOTIDE SEQUENCE</scope>
    <source>
        <strain evidence="2">ChiBcec16-1751</strain>
    </source>
</reference>
<sequence>MLEELAVLHQSDKSTVTLVMDTETNRHMVEKLLTGQHPLYQRIETLHHPYLPRIYLADQEPDRMVVLEEYIEGVNLRRAALSERALTRALLELCDVLQYLHSQGILHRDMINSS</sequence>
<protein>
    <recommendedName>
        <fullName evidence="1">Protein kinase domain-containing protein</fullName>
    </recommendedName>
</protein>
<accession>A0A9D1F7X4</accession>
<evidence type="ECO:0000259" key="1">
    <source>
        <dbReference type="PROSITE" id="PS50011"/>
    </source>
</evidence>
<dbReference type="EMBL" id="DVJJ01000019">
    <property type="protein sequence ID" value="HIS63919.1"/>
    <property type="molecule type" value="Genomic_DNA"/>
</dbReference>
<dbReference type="PROSITE" id="PS50011">
    <property type="entry name" value="PROTEIN_KINASE_DOM"/>
    <property type="match status" value="1"/>
</dbReference>
<organism evidence="2 3">
    <name type="scientific">Candidatus Avoscillospira avistercoris</name>
    <dbReference type="NCBI Taxonomy" id="2840707"/>
    <lineage>
        <taxon>Bacteria</taxon>
        <taxon>Bacillati</taxon>
        <taxon>Bacillota</taxon>
        <taxon>Clostridia</taxon>
        <taxon>Eubacteriales</taxon>
        <taxon>Oscillospiraceae</taxon>
        <taxon>Oscillospiraceae incertae sedis</taxon>
        <taxon>Candidatus Avoscillospira</taxon>
    </lineage>
</organism>
<dbReference type="SUPFAM" id="SSF56112">
    <property type="entry name" value="Protein kinase-like (PK-like)"/>
    <property type="match status" value="1"/>
</dbReference>
<dbReference type="GO" id="GO:0004672">
    <property type="term" value="F:protein kinase activity"/>
    <property type="evidence" value="ECO:0007669"/>
    <property type="project" value="InterPro"/>
</dbReference>
<evidence type="ECO:0000313" key="2">
    <source>
        <dbReference type="EMBL" id="HIS63919.1"/>
    </source>
</evidence>